<evidence type="ECO:0000313" key="8">
    <source>
        <dbReference type="Proteomes" id="UP000001887"/>
    </source>
</evidence>
<dbReference type="KEGG" id="psl:Psta_2931"/>
<dbReference type="OrthoDB" id="9808312at2"/>
<proteinExistence type="predicted"/>
<dbReference type="InterPro" id="IPR009056">
    <property type="entry name" value="Cyt_c-like_dom"/>
</dbReference>
<dbReference type="InterPro" id="IPR036909">
    <property type="entry name" value="Cyt_c-like_dom_sf"/>
</dbReference>
<gene>
    <name evidence="7" type="ordered locus">Psta_2931</name>
</gene>
<feature type="chain" id="PRO_5003036286" evidence="5">
    <location>
        <begin position="20"/>
        <end position="418"/>
    </location>
</feature>
<reference evidence="7 8" key="1">
    <citation type="journal article" date="2009" name="Stand. Genomic Sci.">
        <title>Complete genome sequence of Pirellula staleyi type strain (ATCC 27377).</title>
        <authorList>
            <person name="Clum A."/>
            <person name="Tindall B.J."/>
            <person name="Sikorski J."/>
            <person name="Ivanova N."/>
            <person name="Mavrommatis K."/>
            <person name="Lucas S."/>
            <person name="Glavina del Rio T."/>
            <person name="Nolan M."/>
            <person name="Chen F."/>
            <person name="Tice H."/>
            <person name="Pitluck S."/>
            <person name="Cheng J.F."/>
            <person name="Chertkov O."/>
            <person name="Brettin T."/>
            <person name="Han C."/>
            <person name="Detter J.C."/>
            <person name="Kuske C."/>
            <person name="Bruce D."/>
            <person name="Goodwin L."/>
            <person name="Ovchinikova G."/>
            <person name="Pati A."/>
            <person name="Mikhailova N."/>
            <person name="Chen A."/>
            <person name="Palaniappan K."/>
            <person name="Land M."/>
            <person name="Hauser L."/>
            <person name="Chang Y.J."/>
            <person name="Jeffries C.D."/>
            <person name="Chain P."/>
            <person name="Rohde M."/>
            <person name="Goker M."/>
            <person name="Bristow J."/>
            <person name="Eisen J.A."/>
            <person name="Markowitz V."/>
            <person name="Hugenholtz P."/>
            <person name="Kyrpides N.C."/>
            <person name="Klenk H.P."/>
            <person name="Lapidus A."/>
        </authorList>
    </citation>
    <scope>NUCLEOTIDE SEQUENCE [LARGE SCALE GENOMIC DNA]</scope>
    <source>
        <strain evidence="8">ATCC 27377 / DSM 6068 / ICPB 4128</strain>
    </source>
</reference>
<dbReference type="InterPro" id="IPR050597">
    <property type="entry name" value="Cytochrome_c_Oxidase_Subunit"/>
</dbReference>
<feature type="signal peptide" evidence="5">
    <location>
        <begin position="1"/>
        <end position="19"/>
    </location>
</feature>
<dbReference type="PROSITE" id="PS51257">
    <property type="entry name" value="PROKAR_LIPOPROTEIN"/>
    <property type="match status" value="1"/>
</dbReference>
<dbReference type="HOGENOM" id="CLU_044077_0_0_0"/>
<organism evidence="7 8">
    <name type="scientific">Pirellula staleyi (strain ATCC 27377 / DSM 6068 / ICPB 4128)</name>
    <name type="common">Pirella staleyi</name>
    <dbReference type="NCBI Taxonomy" id="530564"/>
    <lineage>
        <taxon>Bacteria</taxon>
        <taxon>Pseudomonadati</taxon>
        <taxon>Planctomycetota</taxon>
        <taxon>Planctomycetia</taxon>
        <taxon>Pirellulales</taxon>
        <taxon>Pirellulaceae</taxon>
        <taxon>Pirellula</taxon>
    </lineage>
</organism>
<dbReference type="Gene3D" id="1.10.760.10">
    <property type="entry name" value="Cytochrome c-like domain"/>
    <property type="match status" value="2"/>
</dbReference>
<keyword evidence="2 4" id="KW-0479">Metal-binding</keyword>
<name>D2R8Q5_PIRSD</name>
<dbReference type="Pfam" id="PF13442">
    <property type="entry name" value="Cytochrome_CBB3"/>
    <property type="match status" value="1"/>
</dbReference>
<accession>D2R8Q5</accession>
<sequence length="418" mass="45863" precursor="true">MSATRLSIAASLMLAFAFAGCGSPAPQFRRYETYALKVEKAKEVEFKEEQRADIDLTLAAFFGTPDDPALPALADVDPATVMNLPLLKMSAGKVGSDELNRPEGLYREHCAHCHGVTGDGAGPTAAFLNPYPRDYRKGWFKFKSTKVGTKPTHDDLKKILLEGIPGTAMPSFKLLTDQEVESLVHYVKYLAIRGETERKLLEYAADLEPDARLVSVPGEKSSAEERAAAVEQIDAVKTIVTDIVSAWATSAESLTSAPVSARPETTEAELAESQKRGRELFYGAVANCAKCHGDSALGDGQLTDYDEWTKEFMDASDPAAIQDYVALGLPEPRNIRPRNLRQGVFRGGMRPLDIYWRIRNGIEGTPMPAASMKIEGDANSKGLTENDIWDIVNYVQSLPYESISDPRQADPINARERM</sequence>
<dbReference type="EMBL" id="CP001848">
    <property type="protein sequence ID" value="ADB17596.1"/>
    <property type="molecule type" value="Genomic_DNA"/>
</dbReference>
<dbReference type="GO" id="GO:0009055">
    <property type="term" value="F:electron transfer activity"/>
    <property type="evidence" value="ECO:0007669"/>
    <property type="project" value="InterPro"/>
</dbReference>
<dbReference type="PANTHER" id="PTHR33751">
    <property type="entry name" value="CBB3-TYPE CYTOCHROME C OXIDASE SUBUNIT FIXP"/>
    <property type="match status" value="1"/>
</dbReference>
<dbReference type="SUPFAM" id="SSF46626">
    <property type="entry name" value="Cytochrome c"/>
    <property type="match status" value="2"/>
</dbReference>
<feature type="domain" description="Cytochrome c" evidence="6">
    <location>
        <begin position="272"/>
        <end position="399"/>
    </location>
</feature>
<keyword evidence="5" id="KW-0732">Signal</keyword>
<evidence type="ECO:0000256" key="1">
    <source>
        <dbReference type="ARBA" id="ARBA00022617"/>
    </source>
</evidence>
<evidence type="ECO:0000313" key="7">
    <source>
        <dbReference type="EMBL" id="ADB17596.1"/>
    </source>
</evidence>
<evidence type="ECO:0000256" key="3">
    <source>
        <dbReference type="ARBA" id="ARBA00023004"/>
    </source>
</evidence>
<keyword evidence="3 4" id="KW-0408">Iron</keyword>
<dbReference type="AlphaFoldDB" id="D2R8Q5"/>
<evidence type="ECO:0000256" key="4">
    <source>
        <dbReference type="PROSITE-ProRule" id="PRU00433"/>
    </source>
</evidence>
<dbReference type="PROSITE" id="PS51007">
    <property type="entry name" value="CYTC"/>
    <property type="match status" value="2"/>
</dbReference>
<feature type="domain" description="Cytochrome c" evidence="6">
    <location>
        <begin position="97"/>
        <end position="191"/>
    </location>
</feature>
<keyword evidence="1 4" id="KW-0349">Heme</keyword>
<dbReference type="PANTHER" id="PTHR33751:SF13">
    <property type="entry name" value="CYTOCHROME BC1 COMPLEX CYTOCHROME C SUBUNIT"/>
    <property type="match status" value="1"/>
</dbReference>
<dbReference type="GO" id="GO:0046872">
    <property type="term" value="F:metal ion binding"/>
    <property type="evidence" value="ECO:0007669"/>
    <property type="project" value="UniProtKB-KW"/>
</dbReference>
<protein>
    <submittedName>
        <fullName evidence="7">Cytochrome c class I</fullName>
    </submittedName>
</protein>
<evidence type="ECO:0000256" key="5">
    <source>
        <dbReference type="SAM" id="SignalP"/>
    </source>
</evidence>
<dbReference type="STRING" id="530564.Psta_2931"/>
<dbReference type="Proteomes" id="UP000001887">
    <property type="component" value="Chromosome"/>
</dbReference>
<keyword evidence="8" id="KW-1185">Reference proteome</keyword>
<dbReference type="GO" id="GO:0020037">
    <property type="term" value="F:heme binding"/>
    <property type="evidence" value="ECO:0007669"/>
    <property type="project" value="InterPro"/>
</dbReference>
<evidence type="ECO:0000256" key="2">
    <source>
        <dbReference type="ARBA" id="ARBA00022723"/>
    </source>
</evidence>
<dbReference type="eggNOG" id="COG2010">
    <property type="taxonomic scope" value="Bacteria"/>
</dbReference>
<dbReference type="Pfam" id="PF00034">
    <property type="entry name" value="Cytochrom_C"/>
    <property type="match status" value="1"/>
</dbReference>
<evidence type="ECO:0000259" key="6">
    <source>
        <dbReference type="PROSITE" id="PS51007"/>
    </source>
</evidence>